<dbReference type="Pfam" id="PF00679">
    <property type="entry name" value="EFG_C"/>
    <property type="match status" value="1"/>
</dbReference>
<dbReference type="FunFam" id="3.40.50.300:FF:000055">
    <property type="entry name" value="GTP-binding protein TypA"/>
    <property type="match status" value="1"/>
</dbReference>
<comment type="subunit">
    <text evidence="3">Monomer.</text>
</comment>
<dbReference type="HOGENOM" id="CLU_017016_4_0_0"/>
<keyword evidence="3" id="KW-0963">Cytoplasm</keyword>
<comment type="similarity">
    <text evidence="3">Belongs to the TRAFAC class translation factor GTPase superfamily. Classic translation factor GTPase family. BipA subfamily.</text>
</comment>
<dbReference type="Gene3D" id="2.40.50.250">
    <property type="entry name" value="bipa protein"/>
    <property type="match status" value="1"/>
</dbReference>
<organism evidence="5 6">
    <name type="scientific">Truepera radiovictrix (strain DSM 17093 / CIP 108686 / LMG 22925 / RQ-24)</name>
    <dbReference type="NCBI Taxonomy" id="649638"/>
    <lineage>
        <taxon>Bacteria</taxon>
        <taxon>Thermotogati</taxon>
        <taxon>Deinococcota</taxon>
        <taxon>Deinococci</taxon>
        <taxon>Trueperales</taxon>
        <taxon>Trueperaceae</taxon>
        <taxon>Truepera</taxon>
    </lineage>
</organism>
<feature type="binding site" evidence="3">
    <location>
        <begin position="126"/>
        <end position="129"/>
    </location>
    <ligand>
        <name>GTP</name>
        <dbReference type="ChEBI" id="CHEBI:37565"/>
    </ligand>
</feature>
<dbReference type="InterPro" id="IPR005225">
    <property type="entry name" value="Small_GTP-bd"/>
</dbReference>
<dbReference type="CDD" id="cd03691">
    <property type="entry name" value="BipA_TypA_II"/>
    <property type="match status" value="1"/>
</dbReference>
<evidence type="ECO:0000256" key="1">
    <source>
        <dbReference type="ARBA" id="ARBA00023134"/>
    </source>
</evidence>
<evidence type="ECO:0000256" key="3">
    <source>
        <dbReference type="HAMAP-Rule" id="MF_00849"/>
    </source>
</evidence>
<dbReference type="SMART" id="SM00838">
    <property type="entry name" value="EFG_C"/>
    <property type="match status" value="1"/>
</dbReference>
<dbReference type="InterPro" id="IPR047042">
    <property type="entry name" value="BipA_II"/>
</dbReference>
<dbReference type="Pfam" id="PF21018">
    <property type="entry name" value="BipA_C"/>
    <property type="match status" value="1"/>
</dbReference>
<dbReference type="InterPro" id="IPR006298">
    <property type="entry name" value="BipA"/>
</dbReference>
<accession>D7CRA1</accession>
<dbReference type="FunFam" id="2.40.30.10:FF:000016">
    <property type="entry name" value="GTP-binding protein TypA"/>
    <property type="match status" value="1"/>
</dbReference>
<dbReference type="GO" id="GO:0009409">
    <property type="term" value="P:response to cold"/>
    <property type="evidence" value="ECO:0007669"/>
    <property type="project" value="UniProtKB-ARBA"/>
</dbReference>
<proteinExistence type="inferred from homology"/>
<dbReference type="FunFam" id="3.30.70.240:FF:000002">
    <property type="entry name" value="GTP-binding protein TypA"/>
    <property type="match status" value="1"/>
</dbReference>
<dbReference type="FunFam" id="2.40.50.250:FF:000001">
    <property type="entry name" value="GTP-binding protein TypA"/>
    <property type="match status" value="1"/>
</dbReference>
<dbReference type="GO" id="GO:0005525">
    <property type="term" value="F:GTP binding"/>
    <property type="evidence" value="ECO:0007669"/>
    <property type="project" value="UniProtKB-UniRule"/>
</dbReference>
<dbReference type="GO" id="GO:0019843">
    <property type="term" value="F:rRNA binding"/>
    <property type="evidence" value="ECO:0007669"/>
    <property type="project" value="UniProtKB-KW"/>
</dbReference>
<dbReference type="SUPFAM" id="SSF52540">
    <property type="entry name" value="P-loop containing nucleoside triphosphate hydrolases"/>
    <property type="match status" value="1"/>
</dbReference>
<dbReference type="STRING" id="649638.Trad_2075"/>
<dbReference type="GO" id="GO:0005829">
    <property type="term" value="C:cytosol"/>
    <property type="evidence" value="ECO:0007669"/>
    <property type="project" value="TreeGrafter"/>
</dbReference>
<evidence type="ECO:0000259" key="4">
    <source>
        <dbReference type="PROSITE" id="PS51722"/>
    </source>
</evidence>
<dbReference type="CDD" id="cd16263">
    <property type="entry name" value="BipA_III"/>
    <property type="match status" value="1"/>
</dbReference>
<dbReference type="InterPro" id="IPR048876">
    <property type="entry name" value="BipA_C"/>
</dbReference>
<keyword evidence="3" id="KW-0699">rRNA-binding</keyword>
<comment type="subcellular location">
    <subcellularLocation>
        <location evidence="3">Cytoplasm</location>
    </subcellularLocation>
    <text evidence="3">Binds to ribosomes.</text>
</comment>
<keyword evidence="3" id="KW-0378">Hydrolase</keyword>
<comment type="function">
    <text evidence="3">A 50S ribosomal subunit assembly protein with GTPase activity, required for 50S subunit assembly at low temperatures, may also play a role in translation. Binds GTP and analogs. Binds the 70S ribosome between the 30S and 50S subunits, in a similar position as ribosome-bound EF-G; it contacts a number of ribosomal proteins, both rRNAs and the A-site tRNA.</text>
</comment>
<dbReference type="NCBIfam" id="TIGR01394">
    <property type="entry name" value="TypA_BipA"/>
    <property type="match status" value="1"/>
</dbReference>
<dbReference type="NCBIfam" id="TIGR00231">
    <property type="entry name" value="small_GTP"/>
    <property type="match status" value="1"/>
</dbReference>
<dbReference type="InterPro" id="IPR035651">
    <property type="entry name" value="BipA_V"/>
</dbReference>
<dbReference type="Pfam" id="PF00009">
    <property type="entry name" value="GTP_EFTU"/>
    <property type="match status" value="1"/>
</dbReference>
<dbReference type="eggNOG" id="COG1217">
    <property type="taxonomic scope" value="Bacteria"/>
</dbReference>
<dbReference type="GO" id="GO:1990904">
    <property type="term" value="C:ribonucleoprotein complex"/>
    <property type="evidence" value="ECO:0007669"/>
    <property type="project" value="TreeGrafter"/>
</dbReference>
<dbReference type="InterPro" id="IPR047041">
    <property type="entry name" value="BipA_GTP-bd_dom"/>
</dbReference>
<dbReference type="GO" id="GO:0000049">
    <property type="term" value="F:tRNA binding"/>
    <property type="evidence" value="ECO:0007669"/>
    <property type="project" value="UniProtKB-KW"/>
</dbReference>
<dbReference type="HAMAP" id="MF_00849">
    <property type="entry name" value="BipA"/>
    <property type="match status" value="1"/>
</dbReference>
<sequence length="602" mass="66386">MDYRNIAIVAHVDHGKTTLVDGMLKQSHIFRDNQLVAERVMDSNDLERERGITILAKNTAVTWRGVKINIVDTPGHADFGGEVERALGMVDGVLLLVDAAEGPMPQTRFVLRKALARGLKPVVVVNKIDRKDARPDEVINLTFDLMVELGASDEQLDFPIVYAVAREGRAWLELDTPGDDLTPLFETILQHIPAAAADTEAPFQLQVTNLDYSDYLGRIAIGRVRRGRVRKGEGVLRLMRGGESVRARVTKLYTHLGLERVEVEEALAGDIVALTGVEEVQIGDTLTHPDAPEALPAVSVDEPTVSVTFSPNTSPLAGKEGKFVTSRHIKERLERELLTNVALRVEELGGESYRVSGRGELHLSILIEQMRREGYEFSVSRPEVIMKELDGVLLEPFEHVVADVPEAAMGSVMESLSSRRGTLVNLTQEAGRARLEFSIPSRALFGYRTHFLSMTQGEGLLNHTFDGYEKSVGGLKTRLNGSLVAMEAGEAFAYAIFKLQDRGVFFIDPGTEVYVGMIVGANARAGDLNVNVTKNKKLTNVRAATADDNITLTPPKKLTLEEALEYIADDELLEVTPKSIRLRKRILDPSLRKREEKVTAGI</sequence>
<dbReference type="GO" id="GO:0003924">
    <property type="term" value="F:GTPase activity"/>
    <property type="evidence" value="ECO:0007669"/>
    <property type="project" value="UniProtKB-UniRule"/>
</dbReference>
<dbReference type="SUPFAM" id="SSF50447">
    <property type="entry name" value="Translation proteins"/>
    <property type="match status" value="1"/>
</dbReference>
<dbReference type="SUPFAM" id="SSF54980">
    <property type="entry name" value="EF-G C-terminal domain-like"/>
    <property type="match status" value="2"/>
</dbReference>
<dbReference type="Gene3D" id="2.40.30.10">
    <property type="entry name" value="Translation factors"/>
    <property type="match status" value="1"/>
</dbReference>
<dbReference type="InterPro" id="IPR004161">
    <property type="entry name" value="EFTu-like_2"/>
</dbReference>
<dbReference type="CDD" id="cd01891">
    <property type="entry name" value="TypA_BipA"/>
    <property type="match status" value="1"/>
</dbReference>
<dbReference type="InterPro" id="IPR042116">
    <property type="entry name" value="TypA/BipA_C"/>
</dbReference>
<dbReference type="PROSITE" id="PS51722">
    <property type="entry name" value="G_TR_2"/>
    <property type="match status" value="1"/>
</dbReference>
<dbReference type="Gene3D" id="3.40.50.300">
    <property type="entry name" value="P-loop containing nucleotide triphosphate hydrolases"/>
    <property type="match status" value="1"/>
</dbReference>
<dbReference type="GO" id="GO:0010467">
    <property type="term" value="P:gene expression"/>
    <property type="evidence" value="ECO:0007669"/>
    <property type="project" value="UniProtKB-ARBA"/>
</dbReference>
<feature type="binding site" evidence="3">
    <location>
        <begin position="13"/>
        <end position="18"/>
    </location>
    <ligand>
        <name>GTP</name>
        <dbReference type="ChEBI" id="CHEBI:37565"/>
    </ligand>
</feature>
<comment type="catalytic activity">
    <reaction evidence="2 3">
        <text>GTP + H2O = GDP + phosphate + H(+)</text>
        <dbReference type="Rhea" id="RHEA:19669"/>
        <dbReference type="ChEBI" id="CHEBI:15377"/>
        <dbReference type="ChEBI" id="CHEBI:15378"/>
        <dbReference type="ChEBI" id="CHEBI:37565"/>
        <dbReference type="ChEBI" id="CHEBI:43474"/>
        <dbReference type="ChEBI" id="CHEBI:58189"/>
    </reaction>
</comment>
<dbReference type="Gene3D" id="3.30.70.240">
    <property type="match status" value="1"/>
</dbReference>
<dbReference type="AlphaFoldDB" id="D7CRA1"/>
<keyword evidence="3" id="KW-0547">Nucleotide-binding</keyword>
<dbReference type="GO" id="GO:0000027">
    <property type="term" value="P:ribosomal large subunit assembly"/>
    <property type="evidence" value="ECO:0007669"/>
    <property type="project" value="UniProtKB-UniRule"/>
</dbReference>
<keyword evidence="3" id="KW-0694">RNA-binding</keyword>
<dbReference type="PANTHER" id="PTHR42908:SF8">
    <property type="entry name" value="TR-TYPE G DOMAIN-CONTAINING PROTEIN"/>
    <property type="match status" value="1"/>
</dbReference>
<dbReference type="InterPro" id="IPR027417">
    <property type="entry name" value="P-loop_NTPase"/>
</dbReference>
<dbReference type="PROSITE" id="PS00301">
    <property type="entry name" value="G_TR_1"/>
    <property type="match status" value="1"/>
</dbReference>
<dbReference type="CDD" id="cd03710">
    <property type="entry name" value="BipA_TypA_C"/>
    <property type="match status" value="1"/>
</dbReference>
<dbReference type="InterPro" id="IPR009000">
    <property type="entry name" value="Transl_B-barrel_sf"/>
</dbReference>
<dbReference type="InterPro" id="IPR000795">
    <property type="entry name" value="T_Tr_GTP-bd_dom"/>
</dbReference>
<keyword evidence="3" id="KW-0690">Ribosome biogenesis</keyword>
<dbReference type="EMBL" id="CP002049">
    <property type="protein sequence ID" value="ADI15189.1"/>
    <property type="molecule type" value="Genomic_DNA"/>
</dbReference>
<dbReference type="EC" id="3.6.5.-" evidence="3"/>
<feature type="domain" description="Tr-type G" evidence="4">
    <location>
        <begin position="1"/>
        <end position="196"/>
    </location>
</feature>
<dbReference type="Pfam" id="PF03144">
    <property type="entry name" value="GTP_EFTU_D2"/>
    <property type="match status" value="1"/>
</dbReference>
<dbReference type="InterPro" id="IPR031157">
    <property type="entry name" value="G_TR_CS"/>
</dbReference>
<protein>
    <recommendedName>
        <fullName evidence="3">Large ribosomal subunit assembly factor BipA</fullName>
        <ecNumber evidence="3">3.6.5.-</ecNumber>
    </recommendedName>
    <alternativeName>
        <fullName evidence="3">GTP-binding protein BipA</fullName>
    </alternativeName>
</protein>
<evidence type="ECO:0000313" key="5">
    <source>
        <dbReference type="EMBL" id="ADI15189.1"/>
    </source>
</evidence>
<reference evidence="5 6" key="2">
    <citation type="journal article" date="2011" name="Stand. Genomic Sci.">
        <title>Complete genome sequence of Truepera radiovictrix type strain (RQ-24).</title>
        <authorList>
            <person name="Ivanova N."/>
            <person name="Rohde C."/>
            <person name="Munk C."/>
            <person name="Nolan M."/>
            <person name="Lucas S."/>
            <person name="Del Rio T.G."/>
            <person name="Tice H."/>
            <person name="Deshpande S."/>
            <person name="Cheng J.F."/>
            <person name="Tapia R."/>
            <person name="Han C."/>
            <person name="Goodwin L."/>
            <person name="Pitluck S."/>
            <person name="Liolios K."/>
            <person name="Mavromatis K."/>
            <person name="Mikhailova N."/>
            <person name="Pati A."/>
            <person name="Chen A."/>
            <person name="Palaniappan K."/>
            <person name="Land M."/>
            <person name="Hauser L."/>
            <person name="Chang Y.J."/>
            <person name="Jeffries C.D."/>
            <person name="Brambilla E."/>
            <person name="Rohde M."/>
            <person name="Goker M."/>
            <person name="Tindall B.J."/>
            <person name="Woyke T."/>
            <person name="Bristow J."/>
            <person name="Eisen J.A."/>
            <person name="Markowitz V."/>
            <person name="Hugenholtz P."/>
            <person name="Kyrpides N.C."/>
            <person name="Klenk H.P."/>
            <person name="Lapidus A."/>
        </authorList>
    </citation>
    <scope>NUCLEOTIDE SEQUENCE [LARGE SCALE GENOMIC DNA]</scope>
    <source>
        <strain evidence="6">DSM 17093 / CIP 108686 / LMG 22925 / RQ-24</strain>
    </source>
</reference>
<dbReference type="InterPro" id="IPR000640">
    <property type="entry name" value="EFG_V-like"/>
</dbReference>
<dbReference type="Gene3D" id="3.30.70.870">
    <property type="entry name" value="Elongation Factor G (Translational Gtpase), domain 3"/>
    <property type="match status" value="1"/>
</dbReference>
<dbReference type="FunFam" id="3.30.70.870:FF:000003">
    <property type="entry name" value="GTP-binding protein TypA"/>
    <property type="match status" value="1"/>
</dbReference>
<evidence type="ECO:0000256" key="2">
    <source>
        <dbReference type="ARBA" id="ARBA00048548"/>
    </source>
</evidence>
<dbReference type="KEGG" id="tra:Trad_2075"/>
<reference evidence="6" key="1">
    <citation type="submission" date="2010-05" db="EMBL/GenBank/DDBJ databases">
        <title>The complete genome of Truepera radiovictris DSM 17093.</title>
        <authorList>
            <consortium name="US DOE Joint Genome Institute (JGI-PGF)"/>
            <person name="Lucas S."/>
            <person name="Copeland A."/>
            <person name="Lapidus A."/>
            <person name="Glavina del Rio T."/>
            <person name="Dalin E."/>
            <person name="Tice H."/>
            <person name="Bruce D."/>
            <person name="Goodwin L."/>
            <person name="Pitluck S."/>
            <person name="Kyrpides N."/>
            <person name="Mavromatis K."/>
            <person name="Ovchinnikova G."/>
            <person name="Munk A.C."/>
            <person name="Detter J.C."/>
            <person name="Han C."/>
            <person name="Tapia R."/>
            <person name="Land M."/>
            <person name="Hauser L."/>
            <person name="Markowitz V."/>
            <person name="Cheng J.-F."/>
            <person name="Hugenholtz P."/>
            <person name="Woyke T."/>
            <person name="Wu D."/>
            <person name="Tindall B."/>
            <person name="Pomrenke H.G."/>
            <person name="Brambilla E."/>
            <person name="Klenk H.-P."/>
            <person name="Eisen J.A."/>
        </authorList>
    </citation>
    <scope>NUCLEOTIDE SEQUENCE [LARGE SCALE GENOMIC DNA]</scope>
    <source>
        <strain evidence="6">DSM 17093 / CIP 108686 / LMG 22925 / RQ-24</strain>
    </source>
</reference>
<dbReference type="OrthoDB" id="9804431at2"/>
<keyword evidence="3" id="KW-0820">tRNA-binding</keyword>
<keyword evidence="6" id="KW-1185">Reference proteome</keyword>
<dbReference type="RefSeq" id="WP_013178553.1">
    <property type="nucleotide sequence ID" value="NC_014221.1"/>
</dbReference>
<evidence type="ECO:0000313" key="6">
    <source>
        <dbReference type="Proteomes" id="UP000000379"/>
    </source>
</evidence>
<dbReference type="InterPro" id="IPR035647">
    <property type="entry name" value="EFG_III/V"/>
</dbReference>
<dbReference type="PANTHER" id="PTHR42908">
    <property type="entry name" value="TRANSLATION ELONGATION FACTOR-RELATED"/>
    <property type="match status" value="1"/>
</dbReference>
<keyword evidence="1 3" id="KW-0342">GTP-binding</keyword>
<dbReference type="GO" id="GO:0043022">
    <property type="term" value="F:ribosome binding"/>
    <property type="evidence" value="ECO:0007669"/>
    <property type="project" value="UniProtKB-UniRule"/>
</dbReference>
<dbReference type="InterPro" id="IPR047043">
    <property type="entry name" value="BipA_III"/>
</dbReference>
<dbReference type="PRINTS" id="PR00315">
    <property type="entry name" value="ELONGATNFCT"/>
</dbReference>
<dbReference type="Proteomes" id="UP000000379">
    <property type="component" value="Chromosome"/>
</dbReference>
<name>D7CRA1_TRURR</name>
<gene>
    <name evidence="3" type="primary">bipA</name>
    <name evidence="5" type="ordered locus">Trad_2075</name>
</gene>